<keyword evidence="5 10" id="KW-0808">Transferase</keyword>
<dbReference type="GO" id="GO:0046872">
    <property type="term" value="F:metal ion binding"/>
    <property type="evidence" value="ECO:0007669"/>
    <property type="project" value="UniProtKB-KW"/>
</dbReference>
<accession>A0A842I278</accession>
<dbReference type="PANTHER" id="PTHR20941">
    <property type="entry name" value="FOLATE SYNTHESIS PROTEINS"/>
    <property type="match status" value="1"/>
</dbReference>
<evidence type="ECO:0000259" key="9">
    <source>
        <dbReference type="PROSITE" id="PS50972"/>
    </source>
</evidence>
<feature type="domain" description="Pterin-binding" evidence="9">
    <location>
        <begin position="103"/>
        <end position="357"/>
    </location>
</feature>
<dbReference type="GO" id="GO:0046656">
    <property type="term" value="P:folic acid biosynthetic process"/>
    <property type="evidence" value="ECO:0007669"/>
    <property type="project" value="UniProtKB-KW"/>
</dbReference>
<evidence type="ECO:0000256" key="2">
    <source>
        <dbReference type="ARBA" id="ARBA00001946"/>
    </source>
</evidence>
<dbReference type="InterPro" id="IPR000489">
    <property type="entry name" value="Pterin-binding_dom"/>
</dbReference>
<dbReference type="InterPro" id="IPR006390">
    <property type="entry name" value="DHP_synth_dom"/>
</dbReference>
<dbReference type="PANTHER" id="PTHR20941:SF1">
    <property type="entry name" value="FOLIC ACID SYNTHESIS PROTEIN FOL1"/>
    <property type="match status" value="1"/>
</dbReference>
<evidence type="ECO:0000313" key="11">
    <source>
        <dbReference type="Proteomes" id="UP000564378"/>
    </source>
</evidence>
<keyword evidence="6" id="KW-0479">Metal-binding</keyword>
<dbReference type="SUPFAM" id="SSF51717">
    <property type="entry name" value="Dihydropteroate synthetase-like"/>
    <property type="match status" value="1"/>
</dbReference>
<protein>
    <recommendedName>
        <fullName evidence="4">dihydropteroate synthase</fullName>
        <ecNumber evidence="4">2.5.1.15</ecNumber>
    </recommendedName>
</protein>
<evidence type="ECO:0000256" key="5">
    <source>
        <dbReference type="ARBA" id="ARBA00022679"/>
    </source>
</evidence>
<evidence type="ECO:0000256" key="3">
    <source>
        <dbReference type="ARBA" id="ARBA00004763"/>
    </source>
</evidence>
<dbReference type="GO" id="GO:0046654">
    <property type="term" value="P:tetrahydrofolate biosynthetic process"/>
    <property type="evidence" value="ECO:0007669"/>
    <property type="project" value="TreeGrafter"/>
</dbReference>
<dbReference type="Pfam" id="PF00809">
    <property type="entry name" value="Pterin_bind"/>
    <property type="match status" value="1"/>
</dbReference>
<evidence type="ECO:0000256" key="7">
    <source>
        <dbReference type="ARBA" id="ARBA00022842"/>
    </source>
</evidence>
<name>A0A842I278_9SPHN</name>
<dbReference type="GO" id="GO:0004156">
    <property type="term" value="F:dihydropteroate synthase activity"/>
    <property type="evidence" value="ECO:0007669"/>
    <property type="project" value="UniProtKB-EC"/>
</dbReference>
<dbReference type="NCBIfam" id="TIGR01496">
    <property type="entry name" value="DHPS"/>
    <property type="match status" value="1"/>
</dbReference>
<evidence type="ECO:0000256" key="1">
    <source>
        <dbReference type="ARBA" id="ARBA00000012"/>
    </source>
</evidence>
<keyword evidence="11" id="KW-1185">Reference proteome</keyword>
<keyword evidence="8" id="KW-0289">Folate biosynthesis</keyword>
<evidence type="ECO:0000256" key="6">
    <source>
        <dbReference type="ARBA" id="ARBA00022723"/>
    </source>
</evidence>
<dbReference type="AlphaFoldDB" id="A0A842I278"/>
<comment type="cofactor">
    <cofactor evidence="2">
        <name>Mg(2+)</name>
        <dbReference type="ChEBI" id="CHEBI:18420"/>
    </cofactor>
</comment>
<dbReference type="Gene3D" id="3.20.20.20">
    <property type="entry name" value="Dihydropteroate synthase-like"/>
    <property type="match status" value="1"/>
</dbReference>
<comment type="caution">
    <text evidence="10">The sequence shown here is derived from an EMBL/GenBank/DDBJ whole genome shotgun (WGS) entry which is preliminary data.</text>
</comment>
<sequence>MTDIPPSAELYFRPTAFVDAPFGLDDQVKRLAGGLLWFSAFEVIVVDGGKRVSAPLVPITELEGFLAGLGEGQAQAAAQTITRIEAPRAPFTLGQRTLRFDEPIVAAILNCTPDSFSDGGKHDSDPQAAADAGFAMASDGAALIDVGGESTRPGSADVWEGDEIERVVPVIEKLAASGIAVSIDTRKASVMEAALAAGATIVNDVSGLRFDDRAVEAVAKAGCPVIVMHHPGKRDELHKNEEYSDPLVEVYDWLKDRVDALVEAGIAREKIVVDPGIGFGKKVQHNLAVLNGLSLFHGIGCPIMLGASRKRLIGALSNEASADERLGGSLALVTQGAAQGVQLLRVHDVFESIQALRIWRGLRDAALAPLV</sequence>
<dbReference type="Proteomes" id="UP000564378">
    <property type="component" value="Unassembled WGS sequence"/>
</dbReference>
<dbReference type="EMBL" id="JACJVJ010000002">
    <property type="protein sequence ID" value="MBC2778360.1"/>
    <property type="molecule type" value="Genomic_DNA"/>
</dbReference>
<dbReference type="InterPro" id="IPR011005">
    <property type="entry name" value="Dihydropteroate_synth-like_sf"/>
</dbReference>
<comment type="pathway">
    <text evidence="3">Cofactor biosynthesis; tetrahydrofolate biosynthesis; 7,8-dihydrofolate from 2-amino-4-hydroxy-6-hydroxymethyl-7,8-dihydropteridine diphosphate and 4-aminobenzoate: step 1/2.</text>
</comment>
<keyword evidence="7" id="KW-0460">Magnesium</keyword>
<dbReference type="PROSITE" id="PS50972">
    <property type="entry name" value="PTERIN_BINDING"/>
    <property type="match status" value="1"/>
</dbReference>
<dbReference type="PROSITE" id="PS00792">
    <property type="entry name" value="DHPS_1"/>
    <property type="match status" value="1"/>
</dbReference>
<evidence type="ECO:0000256" key="8">
    <source>
        <dbReference type="ARBA" id="ARBA00022909"/>
    </source>
</evidence>
<dbReference type="GO" id="GO:0005829">
    <property type="term" value="C:cytosol"/>
    <property type="evidence" value="ECO:0007669"/>
    <property type="project" value="TreeGrafter"/>
</dbReference>
<gene>
    <name evidence="10" type="primary">folP</name>
    <name evidence="10" type="ORF">H6P80_12100</name>
</gene>
<organism evidence="10 11">
    <name type="scientific">Parasphingopyxis marina</name>
    <dbReference type="NCBI Taxonomy" id="2761622"/>
    <lineage>
        <taxon>Bacteria</taxon>
        <taxon>Pseudomonadati</taxon>
        <taxon>Pseudomonadota</taxon>
        <taxon>Alphaproteobacteria</taxon>
        <taxon>Sphingomonadales</taxon>
        <taxon>Sphingomonadaceae</taxon>
        <taxon>Parasphingopyxis</taxon>
    </lineage>
</organism>
<comment type="catalytic activity">
    <reaction evidence="1">
        <text>(7,8-dihydropterin-6-yl)methyl diphosphate + 4-aminobenzoate = 7,8-dihydropteroate + diphosphate</text>
        <dbReference type="Rhea" id="RHEA:19949"/>
        <dbReference type="ChEBI" id="CHEBI:17836"/>
        <dbReference type="ChEBI" id="CHEBI:17839"/>
        <dbReference type="ChEBI" id="CHEBI:33019"/>
        <dbReference type="ChEBI" id="CHEBI:72950"/>
        <dbReference type="EC" id="2.5.1.15"/>
    </reaction>
</comment>
<dbReference type="InterPro" id="IPR045031">
    <property type="entry name" value="DHP_synth-like"/>
</dbReference>
<dbReference type="CDD" id="cd00739">
    <property type="entry name" value="DHPS"/>
    <property type="match status" value="1"/>
</dbReference>
<evidence type="ECO:0000313" key="10">
    <source>
        <dbReference type="EMBL" id="MBC2778360.1"/>
    </source>
</evidence>
<proteinExistence type="predicted"/>
<dbReference type="EC" id="2.5.1.15" evidence="4"/>
<dbReference type="RefSeq" id="WP_185801620.1">
    <property type="nucleotide sequence ID" value="NZ_JACJVJ010000002.1"/>
</dbReference>
<reference evidence="10 11" key="1">
    <citation type="submission" date="2020-08" db="EMBL/GenBank/DDBJ databases">
        <title>Draft genome sequence of Parasphingopyxis sp. GrpM-11.</title>
        <authorList>
            <person name="Oh J."/>
            <person name="Roh D.-H."/>
        </authorList>
    </citation>
    <scope>NUCLEOTIDE SEQUENCE [LARGE SCALE GENOMIC DNA]</scope>
    <source>
        <strain evidence="10 11">GrpM-11</strain>
    </source>
</reference>
<evidence type="ECO:0000256" key="4">
    <source>
        <dbReference type="ARBA" id="ARBA00012458"/>
    </source>
</evidence>
<dbReference type="PROSITE" id="PS00793">
    <property type="entry name" value="DHPS_2"/>
    <property type="match status" value="1"/>
</dbReference>